<evidence type="ECO:0000256" key="1">
    <source>
        <dbReference type="SAM" id="Phobius"/>
    </source>
</evidence>
<evidence type="ECO:0000313" key="3">
    <source>
        <dbReference type="Proteomes" id="UP000660611"/>
    </source>
</evidence>
<keyword evidence="1" id="KW-1133">Transmembrane helix</keyword>
<dbReference type="AlphaFoldDB" id="A0A919U604"/>
<dbReference type="RefSeq" id="WP_203845755.1">
    <property type="nucleotide sequence ID" value="NZ_BAAAVW010000006.1"/>
</dbReference>
<feature type="transmembrane region" description="Helical" evidence="1">
    <location>
        <begin position="38"/>
        <end position="63"/>
    </location>
</feature>
<keyword evidence="1" id="KW-0472">Membrane</keyword>
<name>A0A919U604_9ACTN</name>
<feature type="transmembrane region" description="Helical" evidence="1">
    <location>
        <begin position="130"/>
        <end position="148"/>
    </location>
</feature>
<dbReference type="Proteomes" id="UP000660611">
    <property type="component" value="Unassembled WGS sequence"/>
</dbReference>
<keyword evidence="1" id="KW-0812">Transmembrane</keyword>
<gene>
    <name evidence="2" type="ORF">Dsi01nite_019400</name>
</gene>
<organism evidence="2 3">
    <name type="scientific">Dactylosporangium siamense</name>
    <dbReference type="NCBI Taxonomy" id="685454"/>
    <lineage>
        <taxon>Bacteria</taxon>
        <taxon>Bacillati</taxon>
        <taxon>Actinomycetota</taxon>
        <taxon>Actinomycetes</taxon>
        <taxon>Micromonosporales</taxon>
        <taxon>Micromonosporaceae</taxon>
        <taxon>Dactylosporangium</taxon>
    </lineage>
</organism>
<feature type="transmembrane region" description="Helical" evidence="1">
    <location>
        <begin position="105"/>
        <end position="123"/>
    </location>
</feature>
<feature type="transmembrane region" description="Helical" evidence="1">
    <location>
        <begin position="75"/>
        <end position="93"/>
    </location>
</feature>
<comment type="caution">
    <text evidence="2">The sequence shown here is derived from an EMBL/GenBank/DDBJ whole genome shotgun (WGS) entry which is preliminary data.</text>
</comment>
<accession>A0A919U604</accession>
<protein>
    <submittedName>
        <fullName evidence="2">Uncharacterized protein</fullName>
    </submittedName>
</protein>
<reference evidence="2" key="1">
    <citation type="submission" date="2021-01" db="EMBL/GenBank/DDBJ databases">
        <title>Whole genome shotgun sequence of Dactylosporangium siamense NBRC 106093.</title>
        <authorList>
            <person name="Komaki H."/>
            <person name="Tamura T."/>
        </authorList>
    </citation>
    <scope>NUCLEOTIDE SEQUENCE</scope>
    <source>
        <strain evidence="2">NBRC 106093</strain>
    </source>
</reference>
<proteinExistence type="predicted"/>
<sequence length="266" mass="28471">MDDRARAGLVGIGASVPIVASVWAFAADLSTMGGFGGLIVFLVYGPMIVLAAAAAGWVVVWALLDRGTEPWRHSWVIVAPFVMWVVLLAGAVTSGPVESVTEQRLGWALVVVLMYGAAGVGFGRGASRKVRVLASVLVVAAAPLMIAYDDASQYRWRKETYASAPRVLPVIPGYTVVAVRGEGRLLQVDMRGPADLWVSVLRCRDCTVRRDRTANTLTVVDGSFQVEIWAVGSPEWQWSAPDGIHVRATSIDELASLPLAVLDDAD</sequence>
<feature type="transmembrane region" description="Helical" evidence="1">
    <location>
        <begin position="7"/>
        <end position="26"/>
    </location>
</feature>
<keyword evidence="3" id="KW-1185">Reference proteome</keyword>
<dbReference type="EMBL" id="BONQ01000029">
    <property type="protein sequence ID" value="GIG43899.1"/>
    <property type="molecule type" value="Genomic_DNA"/>
</dbReference>
<evidence type="ECO:0000313" key="2">
    <source>
        <dbReference type="EMBL" id="GIG43899.1"/>
    </source>
</evidence>